<evidence type="ECO:0000313" key="3">
    <source>
        <dbReference type="Proteomes" id="UP000075886"/>
    </source>
</evidence>
<organism evidence="2 3">
    <name type="scientific">Anopheles farauti</name>
    <dbReference type="NCBI Taxonomy" id="69004"/>
    <lineage>
        <taxon>Eukaryota</taxon>
        <taxon>Metazoa</taxon>
        <taxon>Ecdysozoa</taxon>
        <taxon>Arthropoda</taxon>
        <taxon>Hexapoda</taxon>
        <taxon>Insecta</taxon>
        <taxon>Pterygota</taxon>
        <taxon>Neoptera</taxon>
        <taxon>Endopterygota</taxon>
        <taxon>Diptera</taxon>
        <taxon>Nematocera</taxon>
        <taxon>Culicoidea</taxon>
        <taxon>Culicidae</taxon>
        <taxon>Anophelinae</taxon>
        <taxon>Anopheles</taxon>
    </lineage>
</organism>
<dbReference type="VEuPathDB" id="VectorBase:AFAF005824"/>
<dbReference type="Pfam" id="PF16064">
    <property type="entry name" value="DUF4806"/>
    <property type="match status" value="2"/>
</dbReference>
<feature type="domain" description="DUF4806" evidence="1">
    <location>
        <begin position="275"/>
        <end position="360"/>
    </location>
</feature>
<protein>
    <recommendedName>
        <fullName evidence="1">DUF4806 domain-containing protein</fullName>
    </recommendedName>
</protein>
<dbReference type="Proteomes" id="UP000075886">
    <property type="component" value="Unassembled WGS sequence"/>
</dbReference>
<name>A0A182Q9P5_9DIPT</name>
<reference evidence="3" key="1">
    <citation type="submission" date="2014-01" db="EMBL/GenBank/DDBJ databases">
        <title>The Genome Sequence of Anopheles farauti FAR1 (V2).</title>
        <authorList>
            <consortium name="The Broad Institute Genomics Platform"/>
            <person name="Neafsey D.E."/>
            <person name="Besansky N."/>
            <person name="Howell P."/>
            <person name="Walton C."/>
            <person name="Young S.K."/>
            <person name="Zeng Q."/>
            <person name="Gargeya S."/>
            <person name="Fitzgerald M."/>
            <person name="Haas B."/>
            <person name="Abouelleil A."/>
            <person name="Allen A.W."/>
            <person name="Alvarado L."/>
            <person name="Arachchi H.M."/>
            <person name="Berlin A.M."/>
            <person name="Chapman S.B."/>
            <person name="Gainer-Dewar J."/>
            <person name="Goldberg J."/>
            <person name="Griggs A."/>
            <person name="Gujja S."/>
            <person name="Hansen M."/>
            <person name="Howarth C."/>
            <person name="Imamovic A."/>
            <person name="Ireland A."/>
            <person name="Larimer J."/>
            <person name="McCowan C."/>
            <person name="Murphy C."/>
            <person name="Pearson M."/>
            <person name="Poon T.W."/>
            <person name="Priest M."/>
            <person name="Roberts A."/>
            <person name="Saif S."/>
            <person name="Shea T."/>
            <person name="Sisk P."/>
            <person name="Sykes S."/>
            <person name="Wortman J."/>
            <person name="Nusbaum C."/>
            <person name="Birren B."/>
        </authorList>
    </citation>
    <scope>NUCLEOTIDE SEQUENCE [LARGE SCALE GENOMIC DNA]</scope>
    <source>
        <strain evidence="3">FAR1</strain>
    </source>
</reference>
<dbReference type="AlphaFoldDB" id="A0A182Q9P5"/>
<keyword evidence="3" id="KW-1185">Reference proteome</keyword>
<proteinExistence type="predicted"/>
<dbReference type="EnsemblMetazoa" id="AFAF005824-RA">
    <property type="protein sequence ID" value="AFAF005824-PA"/>
    <property type="gene ID" value="AFAF005824"/>
</dbReference>
<accession>A0A182Q9P5</accession>
<reference evidence="2" key="2">
    <citation type="submission" date="2020-05" db="UniProtKB">
        <authorList>
            <consortium name="EnsemblMetazoa"/>
        </authorList>
    </citation>
    <scope>IDENTIFICATION</scope>
    <source>
        <strain evidence="2">FAR1</strain>
    </source>
</reference>
<dbReference type="InterPro" id="IPR032071">
    <property type="entry name" value="DUF4806"/>
</dbReference>
<dbReference type="EMBL" id="AXCN02001095">
    <property type="status" value="NOT_ANNOTATED_CDS"/>
    <property type="molecule type" value="Genomic_DNA"/>
</dbReference>
<sequence length="587" mass="68594">MYRRRIETKRRRYLETKRRKKKYRTRIVTFWSAVPKIEMPYAIVEMTDVLGFTELLVAPESWIKQKPGGIPLLCWPNVRNISTLNALLEDDRSVPAMMWEKHKCVIKCGNIDSLHTAGTMLEALKRSSEKVTAKGAIPTNSMQRRTANNDAWIKDEEMHEEQVDDGLEETFSLQEETDEGLNNEDSWGDPLEKVITSEPDKEEIYNELKLLVEQNHAKAMKKLNDGFYSLQQSLVSIAFRPLPRDPPLTVTADSASMTETDCLTVDDGTVEICVNPLTCLEEMNDFEERLNDDEYRKQVHVWIDSTVIHERNPIVRMRDIQDILFDKHFLTSISWTGEGKNGAPKKIPMGVYTNILRLFQYAATTDFHHATERYVADYFKRNLKYAKRRLSLQGFRRRVPRIGKKCYLRTQLFNDKLSVKGDTQPGEGSSGGKEETRFQSICSDFRINRLTCLEEVKQFESQLNDKEYLKRVLQWITDTVGYEYNPEYRMLEILDLMFERHFLATFSWAGKRNVKEPMMKYENIVRLFQYAGTTETHRADRFFVAQFFKKKLKYIAKRLSVNHPWTQKSRSLLDDDTSLDKAGKEEV</sequence>
<evidence type="ECO:0000259" key="1">
    <source>
        <dbReference type="Pfam" id="PF16064"/>
    </source>
</evidence>
<evidence type="ECO:0000313" key="2">
    <source>
        <dbReference type="EnsemblMetazoa" id="AFAF005824-PA"/>
    </source>
</evidence>
<feature type="domain" description="DUF4806" evidence="1">
    <location>
        <begin position="450"/>
        <end position="529"/>
    </location>
</feature>
<dbReference type="STRING" id="69004.A0A182Q9P5"/>